<dbReference type="SUPFAM" id="SSF53335">
    <property type="entry name" value="S-adenosyl-L-methionine-dependent methyltransferases"/>
    <property type="match status" value="1"/>
</dbReference>
<proteinExistence type="predicted"/>
<dbReference type="AlphaFoldDB" id="A0A7V8EFT1"/>
<gene>
    <name evidence="5" type="ORF">GN299_15400</name>
</gene>
<keyword evidence="3" id="KW-0949">S-adenosyl-L-methionine</keyword>
<dbReference type="Proteomes" id="UP000442695">
    <property type="component" value="Unassembled WGS sequence"/>
</dbReference>
<dbReference type="InterPro" id="IPR029063">
    <property type="entry name" value="SAM-dependent_MTases_sf"/>
</dbReference>
<dbReference type="InterPro" id="IPR050903">
    <property type="entry name" value="Bact_Chemotaxis_MeTrfase"/>
</dbReference>
<evidence type="ECO:0000259" key="4">
    <source>
        <dbReference type="PROSITE" id="PS50123"/>
    </source>
</evidence>
<dbReference type="GO" id="GO:0008757">
    <property type="term" value="F:S-adenosylmethionine-dependent methyltransferase activity"/>
    <property type="evidence" value="ECO:0007669"/>
    <property type="project" value="InterPro"/>
</dbReference>
<dbReference type="InterPro" id="IPR022642">
    <property type="entry name" value="CheR_C"/>
</dbReference>
<evidence type="ECO:0000313" key="6">
    <source>
        <dbReference type="Proteomes" id="UP000442695"/>
    </source>
</evidence>
<protein>
    <submittedName>
        <fullName evidence="5">Methyltransferase domain-containing protein</fullName>
    </submittedName>
</protein>
<keyword evidence="1 5" id="KW-0489">Methyltransferase</keyword>
<dbReference type="SMART" id="SM00138">
    <property type="entry name" value="MeTrc"/>
    <property type="match status" value="1"/>
</dbReference>
<dbReference type="PANTHER" id="PTHR24422">
    <property type="entry name" value="CHEMOTAXIS PROTEIN METHYLTRANSFERASE"/>
    <property type="match status" value="1"/>
</dbReference>
<dbReference type="InterPro" id="IPR000780">
    <property type="entry name" value="CheR_MeTrfase"/>
</dbReference>
<dbReference type="CDD" id="cd02440">
    <property type="entry name" value="AdoMet_MTases"/>
    <property type="match status" value="1"/>
</dbReference>
<dbReference type="Pfam" id="PF01739">
    <property type="entry name" value="CheR"/>
    <property type="match status" value="1"/>
</dbReference>
<reference evidence="5 6" key="1">
    <citation type="submission" date="2019-12" db="EMBL/GenBank/DDBJ databases">
        <authorList>
            <person name="Woiski C."/>
        </authorList>
    </citation>
    <scope>NUCLEOTIDE SEQUENCE [LARGE SCALE GENOMIC DNA]</scope>
    <source>
        <strain evidence="5 6">BOE100</strain>
    </source>
</reference>
<comment type="caution">
    <text evidence="5">The sequence shown here is derived from an EMBL/GenBank/DDBJ whole genome shotgun (WGS) entry which is preliminary data.</text>
</comment>
<dbReference type="RefSeq" id="WP_156859180.1">
    <property type="nucleotide sequence ID" value="NZ_WOWR01000018.1"/>
</dbReference>
<name>A0A7V8EFT1_PSEPU</name>
<sequence length="259" mass="29515">MAEAIAELDEQDAWIDLLYTRFKIEVAQERQPALFRALENYAVTQNDTRLSLYRKASTRQLSHSSWAQIIHLATNHETRFYRNPPVVQLVSELARHFPKPRILSVGCSTGEEPYSLAVELAKQGLPNFNVHGTDVSEPCIEIAQQGLYPAHESISERYAPRMDDGRRMRFGWIKGFVSFEQHNILGERPISFAAPNIIITQNMLIYYRSKTRKRILDHLSCLLADGGYLITAAAEEANWTAEGFERLPGLPATVFRKQP</sequence>
<dbReference type="PRINTS" id="PR00996">
    <property type="entry name" value="CHERMTFRASE"/>
</dbReference>
<dbReference type="EMBL" id="WOWR01000018">
    <property type="protein sequence ID" value="KAF0254053.1"/>
    <property type="molecule type" value="Genomic_DNA"/>
</dbReference>
<keyword evidence="2 5" id="KW-0808">Transferase</keyword>
<evidence type="ECO:0000256" key="2">
    <source>
        <dbReference type="ARBA" id="ARBA00022679"/>
    </source>
</evidence>
<evidence type="ECO:0000256" key="3">
    <source>
        <dbReference type="ARBA" id="ARBA00022691"/>
    </source>
</evidence>
<dbReference type="PROSITE" id="PS50123">
    <property type="entry name" value="CHER"/>
    <property type="match status" value="1"/>
</dbReference>
<evidence type="ECO:0000313" key="5">
    <source>
        <dbReference type="EMBL" id="KAF0254053.1"/>
    </source>
</evidence>
<dbReference type="GO" id="GO:0032259">
    <property type="term" value="P:methylation"/>
    <property type="evidence" value="ECO:0007669"/>
    <property type="project" value="UniProtKB-KW"/>
</dbReference>
<feature type="domain" description="CheR-type methyltransferase" evidence="4">
    <location>
        <begin position="1"/>
        <end position="259"/>
    </location>
</feature>
<accession>A0A7V8EFT1</accession>
<evidence type="ECO:0000256" key="1">
    <source>
        <dbReference type="ARBA" id="ARBA00022603"/>
    </source>
</evidence>
<organism evidence="5 6">
    <name type="scientific">Pseudomonas putida</name>
    <name type="common">Arthrobacter siderocapsulatus</name>
    <dbReference type="NCBI Taxonomy" id="303"/>
    <lineage>
        <taxon>Bacteria</taxon>
        <taxon>Pseudomonadati</taxon>
        <taxon>Pseudomonadota</taxon>
        <taxon>Gammaproteobacteria</taxon>
        <taxon>Pseudomonadales</taxon>
        <taxon>Pseudomonadaceae</taxon>
        <taxon>Pseudomonas</taxon>
    </lineage>
</organism>
<dbReference type="PANTHER" id="PTHR24422:SF19">
    <property type="entry name" value="CHEMOTAXIS PROTEIN METHYLTRANSFERASE"/>
    <property type="match status" value="1"/>
</dbReference>
<dbReference type="Gene3D" id="3.40.50.150">
    <property type="entry name" value="Vaccinia Virus protein VP39"/>
    <property type="match status" value="1"/>
</dbReference>